<dbReference type="Proteomes" id="UP000241206">
    <property type="component" value="Unassembled WGS sequence"/>
</dbReference>
<comment type="caution">
    <text evidence="1">The sequence shown here is derived from an EMBL/GenBank/DDBJ whole genome shotgun (WGS) entry which is preliminary data.</text>
</comment>
<evidence type="ECO:0008006" key="3">
    <source>
        <dbReference type="Google" id="ProtNLM"/>
    </source>
</evidence>
<evidence type="ECO:0000313" key="1">
    <source>
        <dbReference type="EMBL" id="PTD15929.1"/>
    </source>
</evidence>
<reference evidence="1 2" key="1">
    <citation type="submission" date="2017-11" db="EMBL/GenBank/DDBJ databases">
        <title>Sphingomonas oleivorans sp. nov., isolated from oil-contaminated soil.</title>
        <authorList>
            <person name="Wang L."/>
            <person name="Chen L."/>
        </authorList>
    </citation>
    <scope>NUCLEOTIDE SEQUENCE [LARGE SCALE GENOMIC DNA]</scope>
    <source>
        <strain evidence="1 2">K101</strain>
    </source>
</reference>
<gene>
    <name evidence="1" type="ORF">CV103_21345</name>
</gene>
<protein>
    <recommendedName>
        <fullName evidence="3">PRTRC system protein F</fullName>
    </recommendedName>
</protein>
<keyword evidence="2" id="KW-1185">Reference proteome</keyword>
<organism evidence="1 2">
    <name type="scientific">Edaphosphingomonas fennica</name>
    <dbReference type="NCBI Taxonomy" id="114404"/>
    <lineage>
        <taxon>Bacteria</taxon>
        <taxon>Pseudomonadati</taxon>
        <taxon>Pseudomonadota</taxon>
        <taxon>Alphaproteobacteria</taxon>
        <taxon>Sphingomonadales</taxon>
        <taxon>Rhizorhabdaceae</taxon>
        <taxon>Edaphosphingomonas</taxon>
    </lineage>
</organism>
<dbReference type="EMBL" id="PHHF01000085">
    <property type="protein sequence ID" value="PTD15929.1"/>
    <property type="molecule type" value="Genomic_DNA"/>
</dbReference>
<accession>A0A2T4HJG3</accession>
<proteinExistence type="predicted"/>
<sequence>MGRWAVARQDASGICSRVEARQHIERVFDAAVLEILAPVDLADFRVAVLHSEEDGPPAIAIICESMGQLDLGWIETGDAPTGWRAAAYRALEQCLNQALPVFGYGDLFDEIAMYYWDGETDDEAARQSLIDYHGAEPDELDEQVLPSEMNARRPDWMIAANAASARRLPAELRRRLAALRDAHKALAAIPTDLDAWHFDFQVACEYLPGIEECASLPPLTLVPFEQFARELDDVARHGMEMGFMDLAGICPLPDAGRIDDWFASLRLGADFLIAAQNLLQFDPANP</sequence>
<evidence type="ECO:0000313" key="2">
    <source>
        <dbReference type="Proteomes" id="UP000241206"/>
    </source>
</evidence>
<name>A0A2T4HJG3_9SPHN</name>
<dbReference type="AlphaFoldDB" id="A0A2T4HJG3"/>